<reference evidence="1 2" key="1">
    <citation type="submission" date="2018-02" db="EMBL/GenBank/DDBJ databases">
        <authorList>
            <person name="Dubost A."/>
        </authorList>
    </citation>
    <scope>NUCLEOTIDE SEQUENCE [LARGE SCALE GENOMIC DNA]</scope>
    <source>
        <strain evidence="2">JV551A3</strain>
    </source>
</reference>
<proteinExistence type="predicted"/>
<name>A0AAQ1P402_9PSED</name>
<gene>
    <name evidence="1" type="ORF">JV551A3_V1_250021</name>
</gene>
<dbReference type="Proteomes" id="UP000294335">
    <property type="component" value="Unassembled WGS sequence"/>
</dbReference>
<dbReference type="EMBL" id="OPYN01000025">
    <property type="protein sequence ID" value="SPO58749.1"/>
    <property type="molecule type" value="Genomic_DNA"/>
</dbReference>
<sequence>MEGGTGQPAAGAAGLGGGSCAVGLGRLDYPAEDGCAVPLIGGALRPIATQGRSYIGPRFIFERGPL</sequence>
<accession>A0AAQ1P402</accession>
<keyword evidence="2" id="KW-1185">Reference proteome</keyword>
<evidence type="ECO:0000313" key="2">
    <source>
        <dbReference type="Proteomes" id="UP000294335"/>
    </source>
</evidence>
<organism evidence="1 2">
    <name type="scientific">Pseudomonas inefficax</name>
    <dbReference type="NCBI Taxonomy" id="2078786"/>
    <lineage>
        <taxon>Bacteria</taxon>
        <taxon>Pseudomonadati</taxon>
        <taxon>Pseudomonadota</taxon>
        <taxon>Gammaproteobacteria</taxon>
        <taxon>Pseudomonadales</taxon>
        <taxon>Pseudomonadaceae</taxon>
        <taxon>Pseudomonas</taxon>
    </lineage>
</organism>
<dbReference type="AlphaFoldDB" id="A0AAQ1P402"/>
<comment type="caution">
    <text evidence="1">The sequence shown here is derived from an EMBL/GenBank/DDBJ whole genome shotgun (WGS) entry which is preliminary data.</text>
</comment>
<evidence type="ECO:0000313" key="1">
    <source>
        <dbReference type="EMBL" id="SPO58749.1"/>
    </source>
</evidence>
<protein>
    <submittedName>
        <fullName evidence="1">Uncharacterized protein</fullName>
    </submittedName>
</protein>